<accession>A0AAV1ZE04</accession>
<keyword evidence="3 16" id="KW-0812">Transmembrane</keyword>
<evidence type="ECO:0000256" key="12">
    <source>
        <dbReference type="PIRSR" id="PIRSR000615-2"/>
    </source>
</evidence>
<dbReference type="InterPro" id="IPR011009">
    <property type="entry name" value="Kinase-like_dom_sf"/>
</dbReference>
<feature type="domain" description="Ig-like" evidence="19">
    <location>
        <begin position="649"/>
        <end position="738"/>
    </location>
</feature>
<dbReference type="InterPro" id="IPR020635">
    <property type="entry name" value="Tyr_kinase_cat_dom"/>
</dbReference>
<evidence type="ECO:0000256" key="9">
    <source>
        <dbReference type="ARBA" id="ARBA00023319"/>
    </source>
</evidence>
<dbReference type="SMART" id="SM00408">
    <property type="entry name" value="IGc2"/>
    <property type="match status" value="4"/>
</dbReference>
<dbReference type="InterPro" id="IPR000719">
    <property type="entry name" value="Prot_kinase_dom"/>
</dbReference>
<evidence type="ECO:0000256" key="14">
    <source>
        <dbReference type="PIRSR" id="PIRSR000615-4"/>
    </source>
</evidence>
<keyword evidence="8" id="KW-0325">Glycoprotein</keyword>
<keyword evidence="9" id="KW-0393">Immunoglobulin domain</keyword>
<keyword evidence="12 15" id="KW-0067">ATP-binding</keyword>
<feature type="signal peptide" evidence="17">
    <location>
        <begin position="1"/>
        <end position="24"/>
    </location>
</feature>
<feature type="binding site" evidence="12 15">
    <location>
        <position position="868"/>
    </location>
    <ligand>
        <name>ATP</name>
        <dbReference type="ChEBI" id="CHEBI:30616"/>
    </ligand>
</feature>
<keyword evidence="21" id="KW-1185">Reference proteome</keyword>
<feature type="active site" description="Proton acceptor" evidence="11">
    <location>
        <position position="1064"/>
    </location>
</feature>
<comment type="caution">
    <text evidence="20">The sequence shown here is derived from an EMBL/GenBank/DDBJ whole genome shotgun (WGS) entry which is preliminary data.</text>
</comment>
<keyword evidence="13" id="KW-0479">Metal-binding</keyword>
<dbReference type="GO" id="GO:0046872">
    <property type="term" value="F:metal ion binding"/>
    <property type="evidence" value="ECO:0007669"/>
    <property type="project" value="UniProtKB-KW"/>
</dbReference>
<dbReference type="PANTHER" id="PTHR24416:SF600">
    <property type="entry name" value="PDGF- AND VEGF-RECEPTOR RELATED, ISOFORM J"/>
    <property type="match status" value="1"/>
</dbReference>
<dbReference type="PROSITE" id="PS00109">
    <property type="entry name" value="PROTEIN_KINASE_TYR"/>
    <property type="match status" value="1"/>
</dbReference>
<name>A0AAV1ZE04_9ARAC</name>
<comment type="subcellular location">
    <subcellularLocation>
        <location evidence="1">Membrane</location>
        <topology evidence="1">Single-pass membrane protein</topology>
    </subcellularLocation>
</comment>
<evidence type="ECO:0000256" key="17">
    <source>
        <dbReference type="SAM" id="SignalP"/>
    </source>
</evidence>
<dbReference type="PIRSF" id="PIRSF000615">
    <property type="entry name" value="TyrPK_CSF1-R"/>
    <property type="match status" value="1"/>
</dbReference>
<evidence type="ECO:0000256" key="13">
    <source>
        <dbReference type="PIRSR" id="PIRSR000615-3"/>
    </source>
</evidence>
<dbReference type="InterPro" id="IPR007110">
    <property type="entry name" value="Ig-like_dom"/>
</dbReference>
<evidence type="ECO:0000256" key="16">
    <source>
        <dbReference type="SAM" id="Phobius"/>
    </source>
</evidence>
<dbReference type="InterPro" id="IPR050122">
    <property type="entry name" value="RTK"/>
</dbReference>
<evidence type="ECO:0000256" key="8">
    <source>
        <dbReference type="ARBA" id="ARBA00023180"/>
    </source>
</evidence>
<dbReference type="GO" id="GO:0005524">
    <property type="term" value="F:ATP binding"/>
    <property type="evidence" value="ECO:0007669"/>
    <property type="project" value="UniProtKB-UniRule"/>
</dbReference>
<feature type="site" description="Important for interaction with phosphotyrosine-binding proteins" evidence="14">
    <location>
        <position position="1208"/>
    </location>
</feature>
<dbReference type="PROSITE" id="PS50835">
    <property type="entry name" value="IG_LIKE"/>
    <property type="match status" value="4"/>
</dbReference>
<dbReference type="InterPro" id="IPR036179">
    <property type="entry name" value="Ig-like_dom_sf"/>
</dbReference>
<dbReference type="InterPro" id="IPR013783">
    <property type="entry name" value="Ig-like_fold"/>
</dbReference>
<evidence type="ECO:0000256" key="1">
    <source>
        <dbReference type="ARBA" id="ARBA00004167"/>
    </source>
</evidence>
<dbReference type="CDD" id="cd00096">
    <property type="entry name" value="Ig"/>
    <property type="match status" value="1"/>
</dbReference>
<keyword evidence="12 15" id="KW-0547">Nucleotide-binding</keyword>
<feature type="domain" description="Ig-like" evidence="19">
    <location>
        <begin position="224"/>
        <end position="323"/>
    </location>
</feature>
<feature type="chain" id="PRO_5043864189" description="receptor protein-tyrosine kinase" evidence="17">
    <location>
        <begin position="25"/>
        <end position="1316"/>
    </location>
</feature>
<feature type="domain" description="Ig-like" evidence="19">
    <location>
        <begin position="430"/>
        <end position="541"/>
    </location>
</feature>
<evidence type="ECO:0000256" key="10">
    <source>
        <dbReference type="ARBA" id="ARBA00051243"/>
    </source>
</evidence>
<dbReference type="InterPro" id="IPR003598">
    <property type="entry name" value="Ig_sub2"/>
</dbReference>
<evidence type="ECO:0000256" key="4">
    <source>
        <dbReference type="ARBA" id="ARBA00022989"/>
    </source>
</evidence>
<evidence type="ECO:0000256" key="3">
    <source>
        <dbReference type="ARBA" id="ARBA00022692"/>
    </source>
</evidence>
<dbReference type="GO" id="GO:0007169">
    <property type="term" value="P:cell surface receptor protein tyrosine kinase signaling pathway"/>
    <property type="evidence" value="ECO:0007669"/>
    <property type="project" value="TreeGrafter"/>
</dbReference>
<dbReference type="SUPFAM" id="SSF48726">
    <property type="entry name" value="Immunoglobulin"/>
    <property type="match status" value="5"/>
</dbReference>
<evidence type="ECO:0000313" key="20">
    <source>
        <dbReference type="EMBL" id="CAL1269805.1"/>
    </source>
</evidence>
<dbReference type="PROSITE" id="PS00107">
    <property type="entry name" value="PROTEIN_KINASE_ATP"/>
    <property type="match status" value="1"/>
</dbReference>
<dbReference type="SUPFAM" id="SSF56112">
    <property type="entry name" value="Protein kinase-like (PK-like)"/>
    <property type="match status" value="1"/>
</dbReference>
<proteinExistence type="predicted"/>
<dbReference type="InterPro" id="IPR001245">
    <property type="entry name" value="Ser-Thr/Tyr_kinase_cat_dom"/>
</dbReference>
<gene>
    <name evidence="20" type="ORF">LARSCL_LOCUS4944</name>
</gene>
<protein>
    <recommendedName>
        <fullName evidence="2">receptor protein-tyrosine kinase</fullName>
        <ecNumber evidence="2">2.7.10.1</ecNumber>
    </recommendedName>
</protein>
<evidence type="ECO:0000259" key="19">
    <source>
        <dbReference type="PROSITE" id="PS50835"/>
    </source>
</evidence>
<evidence type="ECO:0000259" key="18">
    <source>
        <dbReference type="PROSITE" id="PS50011"/>
    </source>
</evidence>
<dbReference type="Gene3D" id="3.30.200.20">
    <property type="entry name" value="Phosphorylase Kinase, domain 1"/>
    <property type="match status" value="1"/>
</dbReference>
<dbReference type="Pfam" id="PF07714">
    <property type="entry name" value="PK_Tyr_Ser-Thr"/>
    <property type="match status" value="1"/>
</dbReference>
<feature type="domain" description="Protein kinase" evidence="18">
    <location>
        <begin position="834"/>
        <end position="1216"/>
    </location>
</feature>
<dbReference type="Gene3D" id="2.60.40.10">
    <property type="entry name" value="Immunoglobulins"/>
    <property type="match status" value="6"/>
</dbReference>
<evidence type="ECO:0000313" key="21">
    <source>
        <dbReference type="Proteomes" id="UP001497382"/>
    </source>
</evidence>
<keyword evidence="4 16" id="KW-1133">Transmembrane helix</keyword>
<evidence type="ECO:0000256" key="11">
    <source>
        <dbReference type="PIRSR" id="PIRSR000615-1"/>
    </source>
</evidence>
<dbReference type="InterPro" id="IPR003599">
    <property type="entry name" value="Ig_sub"/>
</dbReference>
<reference evidence="20 21" key="1">
    <citation type="submission" date="2024-04" db="EMBL/GenBank/DDBJ databases">
        <authorList>
            <person name="Rising A."/>
            <person name="Reimegard J."/>
            <person name="Sonavane S."/>
            <person name="Akerstrom W."/>
            <person name="Nylinder S."/>
            <person name="Hedman E."/>
            <person name="Kallberg Y."/>
        </authorList>
    </citation>
    <scope>NUCLEOTIDE SEQUENCE [LARGE SCALE GENOMIC DNA]</scope>
</reference>
<dbReference type="GO" id="GO:0043235">
    <property type="term" value="C:receptor complex"/>
    <property type="evidence" value="ECO:0007669"/>
    <property type="project" value="TreeGrafter"/>
</dbReference>
<dbReference type="EMBL" id="CAXIEN010000043">
    <property type="protein sequence ID" value="CAL1269805.1"/>
    <property type="molecule type" value="Genomic_DNA"/>
</dbReference>
<dbReference type="InterPro" id="IPR013098">
    <property type="entry name" value="Ig_I-set"/>
</dbReference>
<dbReference type="GO" id="GO:0005886">
    <property type="term" value="C:plasma membrane"/>
    <property type="evidence" value="ECO:0007669"/>
    <property type="project" value="TreeGrafter"/>
</dbReference>
<dbReference type="FunFam" id="3.30.200.20:FF:000384">
    <property type="entry name" value="Receptor protein-tyrosine kinase"/>
    <property type="match status" value="1"/>
</dbReference>
<dbReference type="PROSITE" id="PS50011">
    <property type="entry name" value="PROTEIN_KINASE_DOM"/>
    <property type="match status" value="1"/>
</dbReference>
<dbReference type="EC" id="2.7.10.1" evidence="2"/>
<dbReference type="GO" id="GO:0004714">
    <property type="term" value="F:transmembrane receptor protein tyrosine kinase activity"/>
    <property type="evidence" value="ECO:0007669"/>
    <property type="project" value="UniProtKB-EC"/>
</dbReference>
<dbReference type="InterPro" id="IPR017441">
    <property type="entry name" value="Protein_kinase_ATP_BS"/>
</dbReference>
<dbReference type="Gene3D" id="1.10.510.10">
    <property type="entry name" value="Transferase(Phosphotransferase) domain 1"/>
    <property type="match status" value="1"/>
</dbReference>
<dbReference type="PANTHER" id="PTHR24416">
    <property type="entry name" value="TYROSINE-PROTEIN KINASE RECEPTOR"/>
    <property type="match status" value="1"/>
</dbReference>
<feature type="binding site" evidence="13">
    <location>
        <position position="1069"/>
    </location>
    <ligand>
        <name>Mg(2+)</name>
        <dbReference type="ChEBI" id="CHEBI:18420"/>
    </ligand>
</feature>
<evidence type="ECO:0000256" key="5">
    <source>
        <dbReference type="ARBA" id="ARBA00023136"/>
    </source>
</evidence>
<feature type="binding site" evidence="13">
    <location>
        <position position="1082"/>
    </location>
    <ligand>
        <name>Mg(2+)</name>
        <dbReference type="ChEBI" id="CHEBI:18420"/>
    </ligand>
</feature>
<evidence type="ECO:0000256" key="7">
    <source>
        <dbReference type="ARBA" id="ARBA00023170"/>
    </source>
</evidence>
<evidence type="ECO:0000256" key="15">
    <source>
        <dbReference type="PROSITE-ProRule" id="PRU10141"/>
    </source>
</evidence>
<keyword evidence="5 16" id="KW-0472">Membrane</keyword>
<dbReference type="SMART" id="SM00219">
    <property type="entry name" value="TyrKc"/>
    <property type="match status" value="1"/>
</dbReference>
<dbReference type="FunFam" id="2.60.40.10:FF:000032">
    <property type="entry name" value="palladin isoform X1"/>
    <property type="match status" value="1"/>
</dbReference>
<keyword evidence="6" id="KW-1015">Disulfide bond</keyword>
<keyword evidence="13" id="KW-0460">Magnesium</keyword>
<feature type="binding site" evidence="12">
    <location>
        <begin position="841"/>
        <end position="848"/>
    </location>
    <ligand>
        <name>ATP</name>
        <dbReference type="ChEBI" id="CHEBI:30616"/>
    </ligand>
</feature>
<dbReference type="Proteomes" id="UP001497382">
    <property type="component" value="Unassembled WGS sequence"/>
</dbReference>
<feature type="transmembrane region" description="Helical" evidence="16">
    <location>
        <begin position="758"/>
        <end position="783"/>
    </location>
</feature>
<evidence type="ECO:0000256" key="6">
    <source>
        <dbReference type="ARBA" id="ARBA00023157"/>
    </source>
</evidence>
<keyword evidence="17" id="KW-0732">Signal</keyword>
<organism evidence="20 21">
    <name type="scientific">Larinioides sclopetarius</name>
    <dbReference type="NCBI Taxonomy" id="280406"/>
    <lineage>
        <taxon>Eukaryota</taxon>
        <taxon>Metazoa</taxon>
        <taxon>Ecdysozoa</taxon>
        <taxon>Arthropoda</taxon>
        <taxon>Chelicerata</taxon>
        <taxon>Arachnida</taxon>
        <taxon>Araneae</taxon>
        <taxon>Araneomorphae</taxon>
        <taxon>Entelegynae</taxon>
        <taxon>Araneoidea</taxon>
        <taxon>Araneidae</taxon>
        <taxon>Larinioides</taxon>
    </lineage>
</organism>
<keyword evidence="7" id="KW-0675">Receptor</keyword>
<comment type="catalytic activity">
    <reaction evidence="10">
        <text>L-tyrosyl-[protein] + ATP = O-phospho-L-tyrosyl-[protein] + ADP + H(+)</text>
        <dbReference type="Rhea" id="RHEA:10596"/>
        <dbReference type="Rhea" id="RHEA-COMP:10136"/>
        <dbReference type="Rhea" id="RHEA-COMP:20101"/>
        <dbReference type="ChEBI" id="CHEBI:15378"/>
        <dbReference type="ChEBI" id="CHEBI:30616"/>
        <dbReference type="ChEBI" id="CHEBI:46858"/>
        <dbReference type="ChEBI" id="CHEBI:61978"/>
        <dbReference type="ChEBI" id="CHEBI:456216"/>
        <dbReference type="EC" id="2.7.10.1"/>
    </reaction>
</comment>
<evidence type="ECO:0000256" key="2">
    <source>
        <dbReference type="ARBA" id="ARBA00011902"/>
    </source>
</evidence>
<dbReference type="Pfam" id="PF07679">
    <property type="entry name" value="I-set"/>
    <property type="match status" value="2"/>
</dbReference>
<dbReference type="InterPro" id="IPR008266">
    <property type="entry name" value="Tyr_kinase_AS"/>
</dbReference>
<dbReference type="Pfam" id="PF21339">
    <property type="entry name" value="VEGFR-1-like_Ig-like"/>
    <property type="match status" value="1"/>
</dbReference>
<feature type="domain" description="Ig-like" evidence="19">
    <location>
        <begin position="558"/>
        <end position="642"/>
    </location>
</feature>
<sequence>MDNCKSTFILLSFAFFTTWTYVIGSDEAKLEGPKLNITEDFIDVPLNSTLYIQCTGQMSLSWKFRDPKVTKKHEDIRTVIDTSESNGVFKSVIQLPLTSYEETGEYICYYNNLSASVYIFVNDESHLLLPLDFFLYTLHEGTRSVIPCLPTYSKANVTLWKIKPQSAEMIPLAHDVEYNPMEGFILKYPTTSFKGYFQCVAEFQLMSENFTFNIEILPQTQSIPEVFIDDRNAKYVLLHSNFTLICTIKVMRTTIMDPVKWSYPVRDENRIIFGHPKINKTRIHKMIHNPLTVINAQKADEGIYQCNATDHSLRENYHQVEVKIYENPQEPVVTFTKGLENVVKNRGEAVDLIAAYTVFPSTKDIRSLWTKDNTQLPPSGTNYKIRSSSSEFRLSIANLTRLDTGLYTIAAHTSGGDFNKSFHLRVKDSPAIKIKNVKDCCFVPGHSYQLQCESKGFPSPSLSWSWAENHDCTSPACVQNKTWKNVDDLNDVNNHTQWFMNIDEENAWSLLNVTAITSGYYKCASQNEMGITEEVIPFIVSDVKNGFDIEIEDHWPLERSPFSITCKASSDLYKDLSWTWTPRFANESSPIPDRLLSKSNNSNSIALKINLENILLNNSGIYKCFAVPKFGDRREGKTAYINVREIQEPQFVNGDWDAELLAAANSILELDCVVNGTPLPKVIWYRNGELLTSNFTGGRFEEDFQVLVISRLVDEDSGDYACIAENVAGTIMRNLSLSVISNGVSGHVTQGISDSIHVWVLVAAGICVVTILILLILFGRWFYKRKHTLMKLQGFNHQLFQEGHFGIYDPNMPIDEQVDLLPYDNRWEFPKENLKFGRTLGQGAFGRVVKAEAFGLNDYEKSTTVAVKMLKERADINQQRALSAELKILIHLGHHVNIVNLMGAVTKNIEKGELLVMVEYCKYGNLRNYLLRHRDKFVNEMNFYNRSPLPLSESPPLDSAVTCFTEVRFDTFLSSSGSGSTVFAVDNPNYRQRVQSIISSDPKGSCSSQFVGRSMSCSSSNDSRYYCRVDSQEHVITTSDLLCFAFQSACGMDYLASRKLIHRDLAARNVLLAEEKVVKICDFGLAKDCYKYENYVKKGDGPLPIKWMAVESIRDHVFTTKSDVWSFGILMWEFFTLGSNPYPGIEIDEEFYKRLNAGFRMEKPDYCPEDVYHIMRDCWLANPDDRPDFSQIADTLGGLMEAGVKQHYMDLNAPYLEMNNKMLTHNYSNMPSDECQITPTRLYMNSDTSNSFLYDNLPPIHRPVLDASIQDDVLEDIPMIQLDIIEERQKGNDLKYEKNCTHTSDYLQMGESCSVR</sequence>
<feature type="binding site" evidence="12">
    <location>
        <position position="1068"/>
    </location>
    <ligand>
        <name>ATP</name>
        <dbReference type="ChEBI" id="CHEBI:30616"/>
    </ligand>
</feature>
<dbReference type="SMART" id="SM00409">
    <property type="entry name" value="IG"/>
    <property type="match status" value="6"/>
</dbReference>
<dbReference type="FunFam" id="1.10.510.10:FF:000462">
    <property type="entry name" value="Receptor tyrosine kinase"/>
    <property type="match status" value="1"/>
</dbReference>